<reference evidence="2" key="2">
    <citation type="submission" date="2024-01" db="EMBL/GenBank/DDBJ databases">
        <title>Comparative genomics of Cryptococcus and Kwoniella reveals pathogenesis evolution and contrasting modes of karyotype evolution via chromosome fusion or intercentromeric recombination.</title>
        <authorList>
            <person name="Coelho M.A."/>
            <person name="David-Palma M."/>
            <person name="Shea T."/>
            <person name="Bowers K."/>
            <person name="McGinley-Smith S."/>
            <person name="Mohammad A.W."/>
            <person name="Gnirke A."/>
            <person name="Yurkov A.M."/>
            <person name="Nowrousian M."/>
            <person name="Sun S."/>
            <person name="Cuomo C.A."/>
            <person name="Heitman J."/>
        </authorList>
    </citation>
    <scope>NUCLEOTIDE SEQUENCE</scope>
    <source>
        <strain evidence="2">CBS 12478</strain>
    </source>
</reference>
<organism evidence="2 3">
    <name type="scientific">Kwoniella shandongensis</name>
    <dbReference type="NCBI Taxonomy" id="1734106"/>
    <lineage>
        <taxon>Eukaryota</taxon>
        <taxon>Fungi</taxon>
        <taxon>Dikarya</taxon>
        <taxon>Basidiomycota</taxon>
        <taxon>Agaricomycotina</taxon>
        <taxon>Tremellomycetes</taxon>
        <taxon>Tremellales</taxon>
        <taxon>Cryptococcaceae</taxon>
        <taxon>Kwoniella</taxon>
    </lineage>
</organism>
<feature type="compositionally biased region" description="Acidic residues" evidence="1">
    <location>
        <begin position="704"/>
        <end position="715"/>
    </location>
</feature>
<evidence type="ECO:0000313" key="3">
    <source>
        <dbReference type="Proteomes" id="UP000322225"/>
    </source>
</evidence>
<proteinExistence type="predicted"/>
<feature type="region of interest" description="Disordered" evidence="1">
    <location>
        <begin position="648"/>
        <end position="734"/>
    </location>
</feature>
<evidence type="ECO:0000256" key="1">
    <source>
        <dbReference type="SAM" id="MobiDB-lite"/>
    </source>
</evidence>
<evidence type="ECO:0000313" key="2">
    <source>
        <dbReference type="EMBL" id="WWD21962.1"/>
    </source>
</evidence>
<dbReference type="InterPro" id="IPR040151">
    <property type="entry name" value="Gfd2/YDR514C-like"/>
</dbReference>
<dbReference type="InterPro" id="IPR048519">
    <property type="entry name" value="Gfd2/YDR514C-like_C"/>
</dbReference>
<protein>
    <submittedName>
        <fullName evidence="2">Uncharacterized protein</fullName>
    </submittedName>
</protein>
<feature type="compositionally biased region" description="Basic and acidic residues" evidence="1">
    <location>
        <begin position="225"/>
        <end position="239"/>
    </location>
</feature>
<feature type="compositionally biased region" description="Acidic residues" evidence="1">
    <location>
        <begin position="722"/>
        <end position="734"/>
    </location>
</feature>
<feature type="compositionally biased region" description="Low complexity" evidence="1">
    <location>
        <begin position="678"/>
        <end position="690"/>
    </location>
</feature>
<feature type="region of interest" description="Disordered" evidence="1">
    <location>
        <begin position="213"/>
        <end position="244"/>
    </location>
</feature>
<dbReference type="EMBL" id="CP144062">
    <property type="protein sequence ID" value="WWD21962.1"/>
    <property type="molecule type" value="Genomic_DNA"/>
</dbReference>
<feature type="region of interest" description="Disordered" evidence="1">
    <location>
        <begin position="317"/>
        <end position="344"/>
    </location>
</feature>
<gene>
    <name evidence="2" type="ORF">CI109_106450</name>
</gene>
<dbReference type="OrthoDB" id="5953249at2759"/>
<dbReference type="Pfam" id="PF21762">
    <property type="entry name" value="DEDDh_C"/>
    <property type="match status" value="1"/>
</dbReference>
<dbReference type="PANTHER" id="PTHR28083:SF1">
    <property type="entry name" value="GOOD FOR FULL DBP5 ACTIVITY PROTEIN 2"/>
    <property type="match status" value="1"/>
</dbReference>
<dbReference type="RefSeq" id="XP_031861803.1">
    <property type="nucleotide sequence ID" value="XM_032003805.1"/>
</dbReference>
<name>A0A5M6C5X7_9TREE</name>
<dbReference type="AlphaFoldDB" id="A0A5M6C5X7"/>
<keyword evidence="3" id="KW-1185">Reference proteome</keyword>
<dbReference type="GO" id="GO:0005634">
    <property type="term" value="C:nucleus"/>
    <property type="evidence" value="ECO:0007669"/>
    <property type="project" value="TreeGrafter"/>
</dbReference>
<feature type="compositionally biased region" description="Low complexity" evidence="1">
    <location>
        <begin position="331"/>
        <end position="342"/>
    </location>
</feature>
<dbReference type="KEGG" id="ksn:43587932"/>
<accession>A0A5M6C5X7</accession>
<dbReference type="PANTHER" id="PTHR28083">
    <property type="entry name" value="GOOD FOR FULL DBP5 ACTIVITY PROTEIN 2"/>
    <property type="match status" value="1"/>
</dbReference>
<sequence>MEESTEHKSPQSEEDKPKLTFVKDAYYRYTDIMFNWIKVLEPMHAQAITTLFSGPALLHPDHPLRVKGEKGLTLFIGYDRINKPRLLFSLKQVQYMQYYIHEMRLTTPSWIEYHNARAAFLAEEGEGGEAKAISPEMPSREEGQDDWVPIPETVCMWSDFVEIEPITMPTAPIMMKIYKQIQKDAKVAERHERNGVAPPKWDSKRFDAIIDNLTPGPGLRRGPMKVHEGSRRSKDRDEMPEGVGWGGFPLAKDEVEAAKMDEVPNPHILPTDAAVSQQADGIPPTDVEGGMEIKIGDDGKEEKDDFMAVSRDAAAAKFASKTDHSETADAPGGSPTESPSSEDYGMRYHYHCQQALICAAEGGYVNAHSGGVSKDDNEETESALPKEVGRSLFIALSVTRWEKDPKVILEVGWSAVYWQERLESGMQEGQSKFEEMRDCGHYKIQDHLLTKKNGEKKPDFRDMYLFGDSLPIALDKLKTTVRQKFKDLSHKAGRGPIYIITHVPEGEEVEFKDVGLAASSYDVELQPDSWQMPPYQCARGCESVFVINTAALFGAVEGVASKKEGDKMEQEVGRTSKSLQHTAMVMFGQDATRSPEKCGNAGNDAFYTLEVFLAIMTGPPLPTLREDYRESLLHPARPNNVLLPDQAQGVDKAESEEGASFVHTVSLTPPSDSDEGYTSTQSMAQTQQSSDDIIREVGVGGDLSYDDDDDDDDGDDIKGVYYEDEDGNLVEMGD</sequence>
<dbReference type="GeneID" id="43587932"/>
<reference evidence="2" key="1">
    <citation type="submission" date="2017-08" db="EMBL/GenBank/DDBJ databases">
        <authorList>
            <person name="Cuomo C."/>
            <person name="Billmyre B."/>
            <person name="Heitman J."/>
        </authorList>
    </citation>
    <scope>NUCLEOTIDE SEQUENCE</scope>
    <source>
        <strain evidence="2">CBS 12478</strain>
    </source>
</reference>
<dbReference type="Proteomes" id="UP000322225">
    <property type="component" value="Chromosome 12"/>
</dbReference>